<accession>A0A517RPF3</accession>
<evidence type="ECO:0008006" key="4">
    <source>
        <dbReference type="Google" id="ProtNLM"/>
    </source>
</evidence>
<keyword evidence="3" id="KW-1185">Reference proteome</keyword>
<sequence>MKIYRHKKVPQITCWNERSGFTIFEALISMILVSATVAISIPTLRVVNLQRKSINAKLIATTALANLGERIVAENSWDDLTSEKLGVYETEIPTQLDLKEPQLSVKLIQSENDPAVRQVRIRLSWENPYGESVDPLLLSLWFHREGSSDE</sequence>
<proteinExistence type="predicted"/>
<dbReference type="AlphaFoldDB" id="A0A517RPF3"/>
<dbReference type="Proteomes" id="UP000317171">
    <property type="component" value="Chromosome"/>
</dbReference>
<organism evidence="2 3">
    <name type="scientific">Gimesia alba</name>
    <dbReference type="NCBI Taxonomy" id="2527973"/>
    <lineage>
        <taxon>Bacteria</taxon>
        <taxon>Pseudomonadati</taxon>
        <taxon>Planctomycetota</taxon>
        <taxon>Planctomycetia</taxon>
        <taxon>Planctomycetales</taxon>
        <taxon>Planctomycetaceae</taxon>
        <taxon>Gimesia</taxon>
    </lineage>
</organism>
<keyword evidence="1" id="KW-0472">Membrane</keyword>
<reference evidence="2 3" key="1">
    <citation type="submission" date="2019-02" db="EMBL/GenBank/DDBJ databases">
        <title>Deep-cultivation of Planctomycetes and their phenomic and genomic characterization uncovers novel biology.</title>
        <authorList>
            <person name="Wiegand S."/>
            <person name="Jogler M."/>
            <person name="Boedeker C."/>
            <person name="Pinto D."/>
            <person name="Vollmers J."/>
            <person name="Rivas-Marin E."/>
            <person name="Kohn T."/>
            <person name="Peeters S.H."/>
            <person name="Heuer A."/>
            <person name="Rast P."/>
            <person name="Oberbeckmann S."/>
            <person name="Bunk B."/>
            <person name="Jeske O."/>
            <person name="Meyerdierks A."/>
            <person name="Storesund J.E."/>
            <person name="Kallscheuer N."/>
            <person name="Luecker S."/>
            <person name="Lage O.M."/>
            <person name="Pohl T."/>
            <person name="Merkel B.J."/>
            <person name="Hornburger P."/>
            <person name="Mueller R.-W."/>
            <person name="Bruemmer F."/>
            <person name="Labrenz M."/>
            <person name="Spormann A.M."/>
            <person name="Op den Camp H."/>
            <person name="Overmann J."/>
            <person name="Amann R."/>
            <person name="Jetten M.S.M."/>
            <person name="Mascher T."/>
            <person name="Medema M.H."/>
            <person name="Devos D.P."/>
            <person name="Kaster A.-K."/>
            <person name="Ovreas L."/>
            <person name="Rohde M."/>
            <person name="Galperin M.Y."/>
            <person name="Jogler C."/>
        </authorList>
    </citation>
    <scope>NUCLEOTIDE SEQUENCE [LARGE SCALE GENOMIC DNA]</scope>
    <source>
        <strain evidence="2 3">Pan241w</strain>
    </source>
</reference>
<protein>
    <recommendedName>
        <fullName evidence="4">Prepilin-type N-terminal cleavage/methylation domain-containing protein</fullName>
    </recommendedName>
</protein>
<gene>
    <name evidence="2" type="ORF">Pan241w_59040</name>
</gene>
<evidence type="ECO:0000313" key="3">
    <source>
        <dbReference type="Proteomes" id="UP000317171"/>
    </source>
</evidence>
<keyword evidence="1" id="KW-0812">Transmembrane</keyword>
<evidence type="ECO:0000256" key="1">
    <source>
        <dbReference type="SAM" id="Phobius"/>
    </source>
</evidence>
<dbReference type="EMBL" id="CP036269">
    <property type="protein sequence ID" value="QDT45776.1"/>
    <property type="molecule type" value="Genomic_DNA"/>
</dbReference>
<feature type="transmembrane region" description="Helical" evidence="1">
    <location>
        <begin position="21"/>
        <end position="41"/>
    </location>
</feature>
<name>A0A517RPF3_9PLAN</name>
<dbReference type="KEGG" id="gaz:Pan241w_59040"/>
<keyword evidence="1" id="KW-1133">Transmembrane helix</keyword>
<evidence type="ECO:0000313" key="2">
    <source>
        <dbReference type="EMBL" id="QDT45776.1"/>
    </source>
</evidence>